<evidence type="ECO:0000256" key="1">
    <source>
        <dbReference type="SAM" id="SignalP"/>
    </source>
</evidence>
<evidence type="ECO:0000313" key="3">
    <source>
        <dbReference type="Proteomes" id="UP000278962"/>
    </source>
</evidence>
<accession>A0A660L0L7</accession>
<gene>
    <name evidence="2" type="ORF">C8N24_5500</name>
</gene>
<keyword evidence="1" id="KW-0732">Signal</keyword>
<proteinExistence type="predicted"/>
<dbReference type="RefSeq" id="WP_121256075.1">
    <property type="nucleotide sequence ID" value="NZ_RBIL01000002.1"/>
</dbReference>
<dbReference type="Proteomes" id="UP000278962">
    <property type="component" value="Unassembled WGS sequence"/>
</dbReference>
<sequence length="60" mass="6109">MRSRLRVIATGFAAAVFAVGLSVGAAVAEDMTAGDGPQATHWAPTGVCLLDGRALRGDRP</sequence>
<reference evidence="2 3" key="1">
    <citation type="submission" date="2018-10" db="EMBL/GenBank/DDBJ databases">
        <title>Genomic Encyclopedia of Archaeal and Bacterial Type Strains, Phase II (KMG-II): from individual species to whole genera.</title>
        <authorList>
            <person name="Goeker M."/>
        </authorList>
    </citation>
    <scope>NUCLEOTIDE SEQUENCE [LARGE SCALE GENOMIC DNA]</scope>
    <source>
        <strain evidence="2 3">DSM 14954</strain>
    </source>
</reference>
<dbReference type="AlphaFoldDB" id="A0A660L0L7"/>
<name>A0A660L0L7_9ACTN</name>
<feature type="chain" id="PRO_5024801042" evidence="1">
    <location>
        <begin position="29"/>
        <end position="60"/>
    </location>
</feature>
<protein>
    <submittedName>
        <fullName evidence="2">Uncharacterized protein</fullName>
    </submittedName>
</protein>
<comment type="caution">
    <text evidence="2">The sequence shown here is derived from an EMBL/GenBank/DDBJ whole genome shotgun (WGS) entry which is preliminary data.</text>
</comment>
<dbReference type="EMBL" id="RBIL01000002">
    <property type="protein sequence ID" value="RKQ87477.1"/>
    <property type="molecule type" value="Genomic_DNA"/>
</dbReference>
<evidence type="ECO:0000313" key="2">
    <source>
        <dbReference type="EMBL" id="RKQ87477.1"/>
    </source>
</evidence>
<feature type="signal peptide" evidence="1">
    <location>
        <begin position="1"/>
        <end position="28"/>
    </location>
</feature>
<organism evidence="2 3">
    <name type="scientific">Solirubrobacter pauli</name>
    <dbReference type="NCBI Taxonomy" id="166793"/>
    <lineage>
        <taxon>Bacteria</taxon>
        <taxon>Bacillati</taxon>
        <taxon>Actinomycetota</taxon>
        <taxon>Thermoleophilia</taxon>
        <taxon>Solirubrobacterales</taxon>
        <taxon>Solirubrobacteraceae</taxon>
        <taxon>Solirubrobacter</taxon>
    </lineage>
</organism>
<keyword evidence="3" id="KW-1185">Reference proteome</keyword>